<dbReference type="EMBL" id="MLJW01000016">
    <property type="protein sequence ID" value="OIR12819.1"/>
    <property type="molecule type" value="Genomic_DNA"/>
</dbReference>
<sequence>MKLIVHFIFIGSLLTGSSFSGIPVASEFATGNYHFPNNNNGYYDKNDRTESSVATFAEVDAEADYYASTKRLYSFKESNDLLKKLHLELKNNTDNISLNWALMRFYASAPNFVGGNSAMALQYAGYIYSLNEYLGCLAFEYVYTKRKNYDDAEHWYRQSLSVTLPPGMYWEEIVYNKTPHLFIKITGNFNNWKTQNMYAGYGGIYKRKVMVPKCETCVYKVFVDYNMKNPSKEMIAANSYW</sequence>
<evidence type="ECO:0000313" key="1">
    <source>
        <dbReference type="EMBL" id="OIR12819.1"/>
    </source>
</evidence>
<comment type="caution">
    <text evidence="1">The sequence shown here is derived from an EMBL/GenBank/DDBJ whole genome shotgun (WGS) entry which is preliminary data.</text>
</comment>
<dbReference type="AlphaFoldDB" id="A0A1J5SXY3"/>
<proteinExistence type="predicted"/>
<reference evidence="1" key="1">
    <citation type="submission" date="2016-10" db="EMBL/GenBank/DDBJ databases">
        <title>Sequence of Gallionella enrichment culture.</title>
        <authorList>
            <person name="Poehlein A."/>
            <person name="Muehling M."/>
            <person name="Daniel R."/>
        </authorList>
    </citation>
    <scope>NUCLEOTIDE SEQUENCE</scope>
</reference>
<gene>
    <name evidence="1" type="ORF">GALL_58860</name>
</gene>
<name>A0A1J5SXY3_9ZZZZ</name>
<protein>
    <submittedName>
        <fullName evidence="1">Uncharacterized protein</fullName>
    </submittedName>
</protein>
<accession>A0A1J5SXY3</accession>
<organism evidence="1">
    <name type="scientific">mine drainage metagenome</name>
    <dbReference type="NCBI Taxonomy" id="410659"/>
    <lineage>
        <taxon>unclassified sequences</taxon>
        <taxon>metagenomes</taxon>
        <taxon>ecological metagenomes</taxon>
    </lineage>
</organism>